<dbReference type="AlphaFoldDB" id="A0A8X6QRF3"/>
<accession>A0A8X6QRF3</accession>
<gene>
    <name evidence="3" type="primary">KGM_205140</name>
    <name evidence="3" type="ORF">NPIL_512211</name>
</gene>
<name>A0A8X6QRF3_NEPPI</name>
<evidence type="ECO:0008006" key="5">
    <source>
        <dbReference type="Google" id="ProtNLM"/>
    </source>
</evidence>
<feature type="compositionally biased region" description="Basic and acidic residues" evidence="1">
    <location>
        <begin position="231"/>
        <end position="241"/>
    </location>
</feature>
<evidence type="ECO:0000313" key="4">
    <source>
        <dbReference type="Proteomes" id="UP000887013"/>
    </source>
</evidence>
<proteinExistence type="predicted"/>
<sequence>MDVEYIWIDGIPTPFKVFKILGDGACLFSSLFLLVFGDISMAYKMRNIIVSHVFNNWYRFKCYTQMLSGAPYNTNDSYFTERCKPNKYGSICEIMAVAELFPYQFEVYQGVCLIASVGETIQRKKRLRFTGNYNSGHYIDYSNDKIASIGKRLSCLWCHALKLIEEPPGMCCSGDQVQLPAIRSYPELLNSLLNHKDQLSEHFLSIIILNHGQVTRTTTELTPPLLTSTPHQREDFGPRQI</sequence>
<reference evidence="3" key="1">
    <citation type="submission" date="2020-08" db="EMBL/GenBank/DDBJ databases">
        <title>Multicomponent nature underlies the extraordinary mechanical properties of spider dragline silk.</title>
        <authorList>
            <person name="Kono N."/>
            <person name="Nakamura H."/>
            <person name="Mori M."/>
            <person name="Yoshida Y."/>
            <person name="Ohtoshi R."/>
            <person name="Malay A.D."/>
            <person name="Moran D.A.P."/>
            <person name="Tomita M."/>
            <person name="Numata K."/>
            <person name="Arakawa K."/>
        </authorList>
    </citation>
    <scope>NUCLEOTIDE SEQUENCE</scope>
</reference>
<dbReference type="Proteomes" id="UP000887013">
    <property type="component" value="Unassembled WGS sequence"/>
</dbReference>
<dbReference type="EMBL" id="BMAW01034015">
    <property type="protein sequence ID" value="GFU33076.1"/>
    <property type="molecule type" value="Genomic_DNA"/>
</dbReference>
<keyword evidence="2" id="KW-1133">Transmembrane helix</keyword>
<keyword evidence="2" id="KW-0812">Transmembrane</keyword>
<evidence type="ECO:0000256" key="2">
    <source>
        <dbReference type="SAM" id="Phobius"/>
    </source>
</evidence>
<keyword evidence="4" id="KW-1185">Reference proteome</keyword>
<feature type="transmembrane region" description="Helical" evidence="2">
    <location>
        <begin position="20"/>
        <end position="39"/>
    </location>
</feature>
<feature type="region of interest" description="Disordered" evidence="1">
    <location>
        <begin position="220"/>
        <end position="241"/>
    </location>
</feature>
<protein>
    <recommendedName>
        <fullName evidence="5">OTU domain-containing protein</fullName>
    </recommendedName>
</protein>
<evidence type="ECO:0000313" key="3">
    <source>
        <dbReference type="EMBL" id="GFU33076.1"/>
    </source>
</evidence>
<dbReference type="OrthoDB" id="6437120at2759"/>
<comment type="caution">
    <text evidence="3">The sequence shown here is derived from an EMBL/GenBank/DDBJ whole genome shotgun (WGS) entry which is preliminary data.</text>
</comment>
<evidence type="ECO:0000256" key="1">
    <source>
        <dbReference type="SAM" id="MobiDB-lite"/>
    </source>
</evidence>
<dbReference type="Gene3D" id="3.90.70.80">
    <property type="match status" value="1"/>
</dbReference>
<feature type="compositionally biased region" description="Low complexity" evidence="1">
    <location>
        <begin position="220"/>
        <end position="230"/>
    </location>
</feature>
<organism evidence="3 4">
    <name type="scientific">Nephila pilipes</name>
    <name type="common">Giant wood spider</name>
    <name type="synonym">Nephila maculata</name>
    <dbReference type="NCBI Taxonomy" id="299642"/>
    <lineage>
        <taxon>Eukaryota</taxon>
        <taxon>Metazoa</taxon>
        <taxon>Ecdysozoa</taxon>
        <taxon>Arthropoda</taxon>
        <taxon>Chelicerata</taxon>
        <taxon>Arachnida</taxon>
        <taxon>Araneae</taxon>
        <taxon>Araneomorphae</taxon>
        <taxon>Entelegynae</taxon>
        <taxon>Araneoidea</taxon>
        <taxon>Nephilidae</taxon>
        <taxon>Nephila</taxon>
    </lineage>
</organism>
<keyword evidence="2" id="KW-0472">Membrane</keyword>
<dbReference type="CDD" id="cd22757">
    <property type="entry name" value="OTU_P87_VP80-like"/>
    <property type="match status" value="1"/>
</dbReference>